<dbReference type="RefSeq" id="WP_347308770.1">
    <property type="nucleotide sequence ID" value="NZ_JBAJEX010000009.1"/>
</dbReference>
<sequence length="431" mass="47646">MWEALKNRWAGFASQPAAAGETLAAPLLAVGLGLWLSPLDPFWTRAGFPWAWLAPVLVSLRYGSLAGLAASGVLVLAWLLLAAGGWPLAPFPRLYFLGGFILVMLTGEFTSLWLARARRAETLQAYLDERLERLTEQYYLLRLSHDKLEQELLTRPMTLRDALGRLVSEQSPETHAQALMDLLAQYCQLERAALYAIHDGVLVLEPLARVGEPFPLDPLDPLVRHALDNERLAHVRHVTGETGSRYRVVAPAAAQGEGVTLLLVVERLPFLALHEETLQSLELLLNYYADGMAMTRLAAPILARYPECPPSFALELERLYRLATVNGIASSLMVFRFSTEAVAADLPHVLARQSRGLDLEWFVAAPIPRLLVILPLTGEAGAEGYARRIEHWFAERGSGRLSEVGVTLERFCLDAPPLKVLARVLETQGAN</sequence>
<gene>
    <name evidence="3" type="ORF">V6E02_10590</name>
</gene>
<evidence type="ECO:0000259" key="2">
    <source>
        <dbReference type="Pfam" id="PF16963"/>
    </source>
</evidence>
<feature type="domain" description="PelD GGDEF" evidence="2">
    <location>
        <begin position="306"/>
        <end position="426"/>
    </location>
</feature>
<organism evidence="3 4">
    <name type="scientific">Thiobacter aerophilum</name>
    <dbReference type="NCBI Taxonomy" id="3121275"/>
    <lineage>
        <taxon>Bacteria</taxon>
        <taxon>Pseudomonadati</taxon>
        <taxon>Pseudomonadota</taxon>
        <taxon>Betaproteobacteria</taxon>
        <taxon>Burkholderiales</taxon>
        <taxon>Thiobacteraceae</taxon>
        <taxon>Thiobacter</taxon>
    </lineage>
</organism>
<evidence type="ECO:0000313" key="3">
    <source>
        <dbReference type="EMBL" id="MEO1767657.1"/>
    </source>
</evidence>
<keyword evidence="1" id="KW-0472">Membrane</keyword>
<evidence type="ECO:0000256" key="1">
    <source>
        <dbReference type="SAM" id="Phobius"/>
    </source>
</evidence>
<proteinExistence type="predicted"/>
<feature type="transmembrane region" description="Helical" evidence="1">
    <location>
        <begin position="67"/>
        <end position="88"/>
    </location>
</feature>
<feature type="transmembrane region" description="Helical" evidence="1">
    <location>
        <begin position="12"/>
        <end position="36"/>
    </location>
</feature>
<dbReference type="Proteomes" id="UP001482231">
    <property type="component" value="Unassembled WGS sequence"/>
</dbReference>
<accession>A0ABV0EG70</accession>
<evidence type="ECO:0000313" key="4">
    <source>
        <dbReference type="Proteomes" id="UP001482231"/>
    </source>
</evidence>
<protein>
    <submittedName>
        <fullName evidence="3">PelD GGDEF domain-containing protein</fullName>
    </submittedName>
</protein>
<dbReference type="EMBL" id="JBAJEX010000009">
    <property type="protein sequence ID" value="MEO1767657.1"/>
    <property type="molecule type" value="Genomic_DNA"/>
</dbReference>
<dbReference type="Gene3D" id="3.30.70.2880">
    <property type="match status" value="1"/>
</dbReference>
<name>A0ABV0EG70_9BURK</name>
<keyword evidence="1" id="KW-0812">Transmembrane</keyword>
<dbReference type="InterPro" id="IPR038367">
    <property type="entry name" value="PelD_GGDEF_sf"/>
</dbReference>
<comment type="caution">
    <text evidence="3">The sequence shown here is derived from an EMBL/GenBank/DDBJ whole genome shotgun (WGS) entry which is preliminary data.</text>
</comment>
<reference evidence="3 4" key="1">
    <citation type="submission" date="2024-02" db="EMBL/GenBank/DDBJ databases">
        <title>New thermophilic sulfur-oxidizing bacteria from a hot springs of the Uzon caldera (Kamchatka, Russia).</title>
        <authorList>
            <person name="Dukat A.M."/>
            <person name="Elcheninov A.G."/>
            <person name="Frolov E.N."/>
        </authorList>
    </citation>
    <scope>NUCLEOTIDE SEQUENCE [LARGE SCALE GENOMIC DNA]</scope>
    <source>
        <strain evidence="3 4">AK1</strain>
    </source>
</reference>
<keyword evidence="4" id="KW-1185">Reference proteome</keyword>
<dbReference type="InterPro" id="IPR031583">
    <property type="entry name" value="PelD_GGDEF"/>
</dbReference>
<dbReference type="Pfam" id="PF16963">
    <property type="entry name" value="PelD_GGDEF"/>
    <property type="match status" value="1"/>
</dbReference>
<feature type="transmembrane region" description="Helical" evidence="1">
    <location>
        <begin position="94"/>
        <end position="115"/>
    </location>
</feature>
<dbReference type="Gene3D" id="3.30.450.40">
    <property type="match status" value="1"/>
</dbReference>
<keyword evidence="1" id="KW-1133">Transmembrane helix</keyword>
<dbReference type="InterPro" id="IPR029016">
    <property type="entry name" value="GAF-like_dom_sf"/>
</dbReference>